<feature type="transmembrane region" description="Helical" evidence="5">
    <location>
        <begin position="169"/>
        <end position="190"/>
    </location>
</feature>
<feature type="transmembrane region" description="Helical" evidence="5">
    <location>
        <begin position="60"/>
        <end position="81"/>
    </location>
</feature>
<evidence type="ECO:0000256" key="1">
    <source>
        <dbReference type="ARBA" id="ARBA00004141"/>
    </source>
</evidence>
<sequence length="293" mass="31676">MSPSHILLALLVAVIWGINFTIIRIGLGSFPPILLVAIRFVVVALPVFLFPRPNISWKRFFALGIFLFLGQFTFLFTSMSVGMPAGVASILMQSQVFLTILIAAVFLKEMPTRIQVIGMVIACLGLFIISETVGGADFTLLGLLLCLTAAAFWATGNVLLRGIGKVDMLALVTWLSLIPPIPLFALSYVLEGPDAIAGAFSSIDWVSIGVILYLAFLSTTVCYAIWSRLLAQYSAATVVPFALLVPIFGMGSAMIFLGEQFGPLRLTGMALVFVGLVIAVLPVKHFRKLLAKY</sequence>
<keyword evidence="4 5" id="KW-0472">Membrane</keyword>
<evidence type="ECO:0000313" key="8">
    <source>
        <dbReference type="Proteomes" id="UP001418637"/>
    </source>
</evidence>
<evidence type="ECO:0000256" key="5">
    <source>
        <dbReference type="SAM" id="Phobius"/>
    </source>
</evidence>
<feature type="transmembrane region" description="Helical" evidence="5">
    <location>
        <begin position="205"/>
        <end position="226"/>
    </location>
</feature>
<dbReference type="InterPro" id="IPR000620">
    <property type="entry name" value="EamA_dom"/>
</dbReference>
<evidence type="ECO:0000259" key="6">
    <source>
        <dbReference type="Pfam" id="PF00892"/>
    </source>
</evidence>
<dbReference type="PANTHER" id="PTHR32322:SF9">
    <property type="entry name" value="AMINO-ACID METABOLITE EFFLUX PUMP-RELATED"/>
    <property type="match status" value="1"/>
</dbReference>
<dbReference type="EMBL" id="JBBYXI010000002">
    <property type="protein sequence ID" value="MEN3930396.1"/>
    <property type="molecule type" value="Genomic_DNA"/>
</dbReference>
<keyword evidence="2 5" id="KW-0812">Transmembrane</keyword>
<comment type="subcellular location">
    <subcellularLocation>
        <location evidence="1">Membrane</location>
        <topology evidence="1">Multi-pass membrane protein</topology>
    </subcellularLocation>
</comment>
<feature type="transmembrane region" description="Helical" evidence="5">
    <location>
        <begin position="114"/>
        <end position="134"/>
    </location>
</feature>
<dbReference type="InterPro" id="IPR050638">
    <property type="entry name" value="AA-Vitamin_Transporters"/>
</dbReference>
<evidence type="ECO:0000256" key="4">
    <source>
        <dbReference type="ARBA" id="ARBA00023136"/>
    </source>
</evidence>
<keyword evidence="8" id="KW-1185">Reference proteome</keyword>
<proteinExistence type="predicted"/>
<feature type="transmembrane region" description="Helical" evidence="5">
    <location>
        <begin position="264"/>
        <end position="283"/>
    </location>
</feature>
<dbReference type="InterPro" id="IPR037185">
    <property type="entry name" value="EmrE-like"/>
</dbReference>
<dbReference type="SUPFAM" id="SSF103481">
    <property type="entry name" value="Multidrug resistance efflux transporter EmrE"/>
    <property type="match status" value="2"/>
</dbReference>
<dbReference type="Proteomes" id="UP001418637">
    <property type="component" value="Unassembled WGS sequence"/>
</dbReference>
<evidence type="ECO:0000256" key="3">
    <source>
        <dbReference type="ARBA" id="ARBA00022989"/>
    </source>
</evidence>
<keyword evidence="3 5" id="KW-1133">Transmembrane helix</keyword>
<feature type="domain" description="EamA" evidence="6">
    <location>
        <begin position="6"/>
        <end position="130"/>
    </location>
</feature>
<feature type="transmembrane region" description="Helical" evidence="5">
    <location>
        <begin position="140"/>
        <end position="160"/>
    </location>
</feature>
<feature type="transmembrane region" description="Helical" evidence="5">
    <location>
        <begin position="87"/>
        <end position="107"/>
    </location>
</feature>
<feature type="domain" description="EamA" evidence="6">
    <location>
        <begin position="141"/>
        <end position="280"/>
    </location>
</feature>
<organism evidence="7 8">
    <name type="scientific">Hohaiivirga grylli</name>
    <dbReference type="NCBI Taxonomy" id="3133970"/>
    <lineage>
        <taxon>Bacteria</taxon>
        <taxon>Pseudomonadati</taxon>
        <taxon>Pseudomonadota</taxon>
        <taxon>Alphaproteobacteria</taxon>
        <taxon>Hyphomicrobiales</taxon>
        <taxon>Methylobacteriaceae</taxon>
        <taxon>Hohaiivirga</taxon>
    </lineage>
</organism>
<feature type="transmembrane region" description="Helical" evidence="5">
    <location>
        <begin position="7"/>
        <end position="27"/>
    </location>
</feature>
<dbReference type="Gene3D" id="1.10.3730.20">
    <property type="match status" value="1"/>
</dbReference>
<dbReference type="PANTHER" id="PTHR32322">
    <property type="entry name" value="INNER MEMBRANE TRANSPORTER"/>
    <property type="match status" value="1"/>
</dbReference>
<gene>
    <name evidence="7" type="ORF">WJT86_04875</name>
</gene>
<protein>
    <submittedName>
        <fullName evidence="7">EamA family transporter</fullName>
    </submittedName>
</protein>
<evidence type="ECO:0000256" key="2">
    <source>
        <dbReference type="ARBA" id="ARBA00022692"/>
    </source>
</evidence>
<accession>A0ABV0BJS0</accession>
<feature type="transmembrane region" description="Helical" evidence="5">
    <location>
        <begin position="33"/>
        <end position="51"/>
    </location>
</feature>
<evidence type="ECO:0000313" key="7">
    <source>
        <dbReference type="EMBL" id="MEN3930396.1"/>
    </source>
</evidence>
<comment type="caution">
    <text evidence="7">The sequence shown here is derived from an EMBL/GenBank/DDBJ whole genome shotgun (WGS) entry which is preliminary data.</text>
</comment>
<feature type="transmembrane region" description="Helical" evidence="5">
    <location>
        <begin position="238"/>
        <end position="258"/>
    </location>
</feature>
<dbReference type="RefSeq" id="WP_346336407.1">
    <property type="nucleotide sequence ID" value="NZ_JBBYXI010000002.1"/>
</dbReference>
<reference evidence="7 8" key="1">
    <citation type="submission" date="2024-04" db="EMBL/GenBank/DDBJ databases">
        <title>A novel species isolated from cricket.</title>
        <authorList>
            <person name="Wang H.-C."/>
        </authorList>
    </citation>
    <scope>NUCLEOTIDE SEQUENCE [LARGE SCALE GENOMIC DNA]</scope>
    <source>
        <strain evidence="7 8">WL0021</strain>
    </source>
</reference>
<dbReference type="Pfam" id="PF00892">
    <property type="entry name" value="EamA"/>
    <property type="match status" value="2"/>
</dbReference>
<name>A0ABV0BJS0_9HYPH</name>